<dbReference type="EMBL" id="OBQI01000001">
    <property type="protein sequence ID" value="SOC47853.1"/>
    <property type="molecule type" value="Genomic_DNA"/>
</dbReference>
<dbReference type="SUPFAM" id="SSF54637">
    <property type="entry name" value="Thioesterase/thiol ester dehydrase-isomerase"/>
    <property type="match status" value="2"/>
</dbReference>
<name>A0A285V1D4_9ACTN</name>
<dbReference type="Proteomes" id="UP000219435">
    <property type="component" value="Unassembled WGS sequence"/>
</dbReference>
<organism evidence="4 5">
    <name type="scientific">Blastococcus aggregatus</name>
    <dbReference type="NCBI Taxonomy" id="38502"/>
    <lineage>
        <taxon>Bacteria</taxon>
        <taxon>Bacillati</taxon>
        <taxon>Actinomycetota</taxon>
        <taxon>Actinomycetes</taxon>
        <taxon>Geodermatophilales</taxon>
        <taxon>Geodermatophilaceae</taxon>
        <taxon>Blastococcus</taxon>
    </lineage>
</organism>
<evidence type="ECO:0000256" key="1">
    <source>
        <dbReference type="SAM" id="MobiDB-lite"/>
    </source>
</evidence>
<dbReference type="Gene3D" id="2.40.160.210">
    <property type="entry name" value="Acyl-CoA thioesterase, double hotdog domain"/>
    <property type="match status" value="1"/>
</dbReference>
<evidence type="ECO:0000313" key="5">
    <source>
        <dbReference type="Proteomes" id="UP000219435"/>
    </source>
</evidence>
<dbReference type="Pfam" id="PF20789">
    <property type="entry name" value="4HBT_3C"/>
    <property type="match status" value="1"/>
</dbReference>
<protein>
    <submittedName>
        <fullName evidence="4">Thioesterase-like superfamily protein</fullName>
    </submittedName>
</protein>
<gene>
    <name evidence="4" type="ORF">SAMN05660748_1081</name>
</gene>
<dbReference type="Pfam" id="PF13622">
    <property type="entry name" value="4HBT_3"/>
    <property type="match status" value="1"/>
</dbReference>
<dbReference type="InterPro" id="IPR049449">
    <property type="entry name" value="TesB_ACOT8-like_N"/>
</dbReference>
<dbReference type="AlphaFoldDB" id="A0A285V1D4"/>
<feature type="domain" description="Acyl-CoA thioesterase-like C-terminal" evidence="3">
    <location>
        <begin position="133"/>
        <end position="268"/>
    </location>
</feature>
<evidence type="ECO:0000313" key="4">
    <source>
        <dbReference type="EMBL" id="SOC47853.1"/>
    </source>
</evidence>
<sequence length="281" mass="29722">MTGWTPKRDEALFRRDGDLLVPGPLTRGPWYEGTLHGSAMLAAMGRAAERHPSEVQRQVVRLTVDMMRAAPMVPLRVETTAARSGKSIDLVDVAMYAGDELCVRATALRVRVADLVVDETEDAPPPRPPAGDPTGASPFTRPGSDRPAFHHAIDVSVDVDTDVVWFRLAVPVVEGEANSSTVTVAAIADWTYAVPHLLRGTRGAARPAAPAVQAINADTTINTFRPLSGDWVGLRTTAHIGSLGAGTSGAHLFDADGPLGFSAQSVLVRGPSGAPLTIRET</sequence>
<evidence type="ECO:0000259" key="2">
    <source>
        <dbReference type="Pfam" id="PF13622"/>
    </source>
</evidence>
<feature type="domain" description="Acyl-CoA thioesterase-like N-terminal HotDog" evidence="2">
    <location>
        <begin position="27"/>
        <end position="109"/>
    </location>
</feature>
<evidence type="ECO:0000259" key="3">
    <source>
        <dbReference type="Pfam" id="PF20789"/>
    </source>
</evidence>
<dbReference type="InterPro" id="IPR049450">
    <property type="entry name" value="ACOT8-like_C"/>
</dbReference>
<dbReference type="OrthoDB" id="1413770at2"/>
<reference evidence="5" key="1">
    <citation type="submission" date="2017-08" db="EMBL/GenBank/DDBJ databases">
        <authorList>
            <person name="Varghese N."/>
            <person name="Submissions S."/>
        </authorList>
    </citation>
    <scope>NUCLEOTIDE SEQUENCE [LARGE SCALE GENOMIC DNA]</scope>
    <source>
        <strain evidence="5">DSM 4725</strain>
    </source>
</reference>
<dbReference type="RefSeq" id="WP_097193901.1">
    <property type="nucleotide sequence ID" value="NZ_OBQI01000001.1"/>
</dbReference>
<dbReference type="InterPro" id="IPR029069">
    <property type="entry name" value="HotDog_dom_sf"/>
</dbReference>
<dbReference type="InterPro" id="IPR042171">
    <property type="entry name" value="Acyl-CoA_hotdog"/>
</dbReference>
<keyword evidence="5" id="KW-1185">Reference proteome</keyword>
<proteinExistence type="predicted"/>
<feature type="region of interest" description="Disordered" evidence="1">
    <location>
        <begin position="119"/>
        <end position="145"/>
    </location>
</feature>
<accession>A0A285V1D4</accession>